<protein>
    <submittedName>
        <fullName evidence="1">Cof-type HAD-IIB family hydrolase</fullName>
    </submittedName>
</protein>
<dbReference type="Pfam" id="PF08282">
    <property type="entry name" value="Hydrolase_3"/>
    <property type="match status" value="1"/>
</dbReference>
<dbReference type="PANTHER" id="PTHR10000:SF8">
    <property type="entry name" value="HAD SUPERFAMILY HYDROLASE-LIKE, TYPE 3"/>
    <property type="match status" value="1"/>
</dbReference>
<dbReference type="InterPro" id="IPR023214">
    <property type="entry name" value="HAD_sf"/>
</dbReference>
<dbReference type="PANTHER" id="PTHR10000">
    <property type="entry name" value="PHOSPHOSERINE PHOSPHATASE"/>
    <property type="match status" value="1"/>
</dbReference>
<sequence>MNRETYRIVFSDIDGTLLNSSNQVPDSAKREIRRLYRGGVPFVLVSARMASAMTHIRQELGTGGPMVCYGGALVLDEEGRTIYSCSMPLSLALPVKREMENRFPGLCCSVYGGDIWAVDCRQDERVAHDERITGTKAVEQAADSGIFENTGVHKLLYMGDPKEIHAASLWLKEHMPQINAACSSPNYLEVMKAGVGKAQGMEAVCRHLGIDCRQAVAFGDGYNDLDMLCAAGRGYAMANAPEGVRAAAPYVTKANDEDGIAFALRECFPEAARI</sequence>
<dbReference type="SFLD" id="SFLDG01140">
    <property type="entry name" value="C2.B:_Phosphomannomutase_and_P"/>
    <property type="match status" value="1"/>
</dbReference>
<dbReference type="Proteomes" id="UP001600894">
    <property type="component" value="Unassembled WGS sequence"/>
</dbReference>
<dbReference type="RefSeq" id="WP_176255728.1">
    <property type="nucleotide sequence ID" value="NZ_BAABXL010000001.1"/>
</dbReference>
<dbReference type="PROSITE" id="PS01229">
    <property type="entry name" value="COF_2"/>
    <property type="match status" value="1"/>
</dbReference>
<evidence type="ECO:0000313" key="2">
    <source>
        <dbReference type="Proteomes" id="UP001600894"/>
    </source>
</evidence>
<dbReference type="CDD" id="cd07516">
    <property type="entry name" value="HAD_Pase"/>
    <property type="match status" value="1"/>
</dbReference>
<dbReference type="NCBIfam" id="TIGR01484">
    <property type="entry name" value="HAD-SF-IIB"/>
    <property type="match status" value="1"/>
</dbReference>
<comment type="caution">
    <text evidence="1">The sequence shown here is derived from an EMBL/GenBank/DDBJ whole genome shotgun (WGS) entry which is preliminary data.</text>
</comment>
<dbReference type="EMBL" id="BAABXL010000001">
    <property type="protein sequence ID" value="GAA6267097.1"/>
    <property type="molecule type" value="Genomic_DNA"/>
</dbReference>
<dbReference type="InterPro" id="IPR036412">
    <property type="entry name" value="HAD-like_sf"/>
</dbReference>
<dbReference type="SUPFAM" id="SSF56784">
    <property type="entry name" value="HAD-like"/>
    <property type="match status" value="1"/>
</dbReference>
<proteinExistence type="predicted"/>
<accession>A0ABQ0AT15</accession>
<gene>
    <name evidence="1" type="ORF">F130042H8_01570</name>
</gene>
<dbReference type="SFLD" id="SFLDS00003">
    <property type="entry name" value="Haloacid_Dehalogenase"/>
    <property type="match status" value="1"/>
</dbReference>
<dbReference type="NCBIfam" id="TIGR00099">
    <property type="entry name" value="Cof-subfamily"/>
    <property type="match status" value="1"/>
</dbReference>
<dbReference type="InterPro" id="IPR006379">
    <property type="entry name" value="HAD-SF_hydro_IIB"/>
</dbReference>
<reference evidence="1 2" key="1">
    <citation type="submission" date="2024-04" db="EMBL/GenBank/DDBJ databases">
        <title>Defined microbial consortia suppress multidrug-resistant proinflammatory Enterobacteriaceae via ecological control.</title>
        <authorList>
            <person name="Furuichi M."/>
            <person name="Kawaguchi T."/>
            <person name="Pust M."/>
            <person name="Yasuma K."/>
            <person name="Plichta D."/>
            <person name="Hasegawa N."/>
            <person name="Ohya T."/>
            <person name="Bhattarai S."/>
            <person name="Sasajima S."/>
            <person name="Aoto Y."/>
            <person name="Tuganbaev T."/>
            <person name="Yaginuma M."/>
            <person name="Ueda M."/>
            <person name="Okahashi N."/>
            <person name="Amafuji K."/>
            <person name="Kiridooshi Y."/>
            <person name="Sugita K."/>
            <person name="Strazar M."/>
            <person name="Skelly A."/>
            <person name="Suda W."/>
            <person name="Hattori M."/>
            <person name="Nakamoto N."/>
            <person name="Caballero S."/>
            <person name="Norman J."/>
            <person name="Olle B."/>
            <person name="Tanoue T."/>
            <person name="Arita M."/>
            <person name="Bucci V."/>
            <person name="Atarashi K."/>
            <person name="Xavier R."/>
            <person name="Honda K."/>
        </authorList>
    </citation>
    <scope>NUCLEOTIDE SEQUENCE [LARGE SCALE GENOMIC DNA]</scope>
    <source>
        <strain evidence="2">f13</strain>
    </source>
</reference>
<dbReference type="PROSITE" id="PS01228">
    <property type="entry name" value="COF_1"/>
    <property type="match status" value="1"/>
</dbReference>
<dbReference type="Gene3D" id="3.30.1240.10">
    <property type="match status" value="1"/>
</dbReference>
<organism evidence="1 2">
    <name type="scientific">Enterocloster alcoholdehydrogenati</name>
    <dbReference type="NCBI Taxonomy" id="2547410"/>
    <lineage>
        <taxon>Bacteria</taxon>
        <taxon>Bacillati</taxon>
        <taxon>Bacillota</taxon>
        <taxon>Clostridia</taxon>
        <taxon>Lachnospirales</taxon>
        <taxon>Lachnospiraceae</taxon>
        <taxon>Enterocloster</taxon>
    </lineage>
</organism>
<dbReference type="GO" id="GO:0016787">
    <property type="term" value="F:hydrolase activity"/>
    <property type="evidence" value="ECO:0007669"/>
    <property type="project" value="UniProtKB-KW"/>
</dbReference>
<keyword evidence="2" id="KW-1185">Reference proteome</keyword>
<dbReference type="InterPro" id="IPR000150">
    <property type="entry name" value="Cof"/>
</dbReference>
<keyword evidence="1" id="KW-0378">Hydrolase</keyword>
<evidence type="ECO:0000313" key="1">
    <source>
        <dbReference type="EMBL" id="GAA6267097.1"/>
    </source>
</evidence>
<name>A0ABQ0AT15_9FIRM</name>
<dbReference type="Gene3D" id="3.40.50.1000">
    <property type="entry name" value="HAD superfamily/HAD-like"/>
    <property type="match status" value="1"/>
</dbReference>